<dbReference type="HOGENOM" id="CLU_3315867_0_0_4"/>
<dbReference type="EMBL" id="CP002820">
    <property type="protein sequence ID" value="AEG71449.1"/>
    <property type="molecule type" value="Genomic_DNA"/>
</dbReference>
<reference evidence="2 3" key="1">
    <citation type="journal article" date="2011" name="J. Bacteriol.">
        <title>Complete genome sequence of the plant pathogen Ralstonia solanacearum strain Po82.</title>
        <authorList>
            <person name="Xu J."/>
            <person name="Zheng H.J."/>
            <person name="Liu L."/>
            <person name="Pan Z.C."/>
            <person name="Prior P."/>
            <person name="Tang B."/>
            <person name="Xu J.S."/>
            <person name="Zhang H."/>
            <person name="Tian Q."/>
            <person name="Zhang L.Q."/>
            <person name="Feng J."/>
        </authorList>
    </citation>
    <scope>NUCLEOTIDE SEQUENCE [LARGE SCALE GENOMIC DNA]</scope>
    <source>
        <strain evidence="3">Po82</strain>
    </source>
</reference>
<feature type="region of interest" description="Disordered" evidence="1">
    <location>
        <begin position="1"/>
        <end position="25"/>
    </location>
</feature>
<organism evidence="2 3">
    <name type="scientific">Ralstonia solanacearum (strain Po82)</name>
    <dbReference type="NCBI Taxonomy" id="1031711"/>
    <lineage>
        <taxon>Bacteria</taxon>
        <taxon>Pseudomonadati</taxon>
        <taxon>Pseudomonadota</taxon>
        <taxon>Betaproteobacteria</taxon>
        <taxon>Burkholderiales</taxon>
        <taxon>Burkholderiaceae</taxon>
        <taxon>Ralstonia</taxon>
        <taxon>Ralstonia solanacearum species complex</taxon>
    </lineage>
</organism>
<evidence type="ECO:0000313" key="2">
    <source>
        <dbReference type="EMBL" id="AEG71449.1"/>
    </source>
</evidence>
<dbReference type="KEGG" id="rsn:RSPO_m00811"/>
<dbReference type="PATRIC" id="fig|1031711.3.peg.4026"/>
<evidence type="ECO:0000313" key="3">
    <source>
        <dbReference type="Proteomes" id="UP000007953"/>
    </source>
</evidence>
<protein>
    <submittedName>
        <fullName evidence="2">Uncharacterized protein</fullName>
    </submittedName>
</protein>
<dbReference type="AlphaFoldDB" id="F6G910"/>
<name>F6G910_RALS8</name>
<geneLocation type="plasmid" evidence="3"/>
<accession>F6G910</accession>
<gene>
    <name evidence="2" type="ordered locus">RSPO_m00811</name>
</gene>
<proteinExistence type="predicted"/>
<feature type="compositionally biased region" description="Polar residues" evidence="1">
    <location>
        <begin position="8"/>
        <end position="22"/>
    </location>
</feature>
<keyword evidence="2" id="KW-0614">Plasmid</keyword>
<dbReference type="Proteomes" id="UP000007953">
    <property type="component" value="Plasmid megaplasmid"/>
</dbReference>
<sequence length="39" mass="4581">MRHPGQQLDESLTVRQSGNGIQTRWRDRPCATHRWESSC</sequence>
<evidence type="ECO:0000256" key="1">
    <source>
        <dbReference type="SAM" id="MobiDB-lite"/>
    </source>
</evidence>